<dbReference type="SUPFAM" id="SSF52151">
    <property type="entry name" value="FabD/lysophospholipase-like"/>
    <property type="match status" value="1"/>
</dbReference>
<evidence type="ECO:0000313" key="2">
    <source>
        <dbReference type="Proteomes" id="UP000176834"/>
    </source>
</evidence>
<dbReference type="EMBL" id="MGJN01000007">
    <property type="protein sequence ID" value="OGN07354.1"/>
    <property type="molecule type" value="Genomic_DNA"/>
</dbReference>
<proteinExistence type="predicted"/>
<reference evidence="1 2" key="1">
    <citation type="journal article" date="2016" name="Nat. Commun.">
        <title>Thousands of microbial genomes shed light on interconnected biogeochemical processes in an aquifer system.</title>
        <authorList>
            <person name="Anantharaman K."/>
            <person name="Brown C.T."/>
            <person name="Hug L.A."/>
            <person name="Sharon I."/>
            <person name="Castelle C.J."/>
            <person name="Probst A.J."/>
            <person name="Thomas B.C."/>
            <person name="Singh A."/>
            <person name="Wilkins M.J."/>
            <person name="Karaoz U."/>
            <person name="Brodie E.L."/>
            <person name="Williams K.H."/>
            <person name="Hubbard S.S."/>
            <person name="Banfield J.F."/>
        </authorList>
    </citation>
    <scope>NUCLEOTIDE SEQUENCE [LARGE SCALE GENOMIC DNA]</scope>
</reference>
<organism evidence="1 2">
    <name type="scientific">Candidatus Yanofskybacteria bacterium RIFCSPHIGHO2_02_FULL_38_22b</name>
    <dbReference type="NCBI Taxonomy" id="1802673"/>
    <lineage>
        <taxon>Bacteria</taxon>
        <taxon>Candidatus Yanofskyibacteriota</taxon>
    </lineage>
</organism>
<protein>
    <recommendedName>
        <fullName evidence="3">PNPLA domain-containing protein</fullName>
    </recommendedName>
</protein>
<accession>A0A1F8F2J8</accession>
<evidence type="ECO:0008006" key="3">
    <source>
        <dbReference type="Google" id="ProtNLM"/>
    </source>
</evidence>
<dbReference type="InterPro" id="IPR016035">
    <property type="entry name" value="Acyl_Trfase/lysoPLipase"/>
</dbReference>
<evidence type="ECO:0000313" key="1">
    <source>
        <dbReference type="EMBL" id="OGN07354.1"/>
    </source>
</evidence>
<dbReference type="Proteomes" id="UP000176834">
    <property type="component" value="Unassembled WGS sequence"/>
</dbReference>
<gene>
    <name evidence="1" type="ORF">A3B86_01220</name>
</gene>
<comment type="caution">
    <text evidence="1">The sequence shown here is derived from an EMBL/GenBank/DDBJ whole genome shotgun (WGS) entry which is preliminary data.</text>
</comment>
<sequence length="431" mass="48816">MYLTISKIIYIIKLRTLIMGVFMDTSREARIGLLLGPHYVRLAASAGFAFGFLESSLKEEVPIPKHIYGVSSGGVVTGSFAPWTMKAGYEAISRIRKLRSYGIRGSDFHEFNKDLEFWGLLETVAALAPLIPFEVIEKNWLRYLAKGTASLSVLGLEAEFIQKFFGCDAVFSNDRLFDLLMKYVDYEATINSKVKVEIIVADINGDPATNKRVRLSSVTNYRPEDIGNKEKFVRGIVTGASPTGFFPTHRNELGHSDTDGIIYTAFPIGLARKDRCNVIIVAKFNYAGQGYMDHDYSKWMSALHRSMDIKTDDETDRIIRGYMRVNNDVERISKMRQSLTDLRTIINDVDPEVRTILGGKIVEIEDELSRLYADGKEMVNLVIIDSEKIPEFSFRHFDEESNRVGENIGYDAFYKNKDLINRAVEVAMKGR</sequence>
<name>A0A1F8F2J8_9BACT</name>
<dbReference type="AlphaFoldDB" id="A0A1F8F2J8"/>